<evidence type="ECO:0000313" key="9">
    <source>
        <dbReference type="EMBL" id="SDQ56213.1"/>
    </source>
</evidence>
<feature type="transmembrane region" description="Helical" evidence="7">
    <location>
        <begin position="354"/>
        <end position="376"/>
    </location>
</feature>
<feature type="transmembrane region" description="Helical" evidence="7">
    <location>
        <begin position="80"/>
        <end position="99"/>
    </location>
</feature>
<evidence type="ECO:0000313" key="10">
    <source>
        <dbReference type="Proteomes" id="UP000217103"/>
    </source>
</evidence>
<evidence type="ECO:0000256" key="1">
    <source>
        <dbReference type="ARBA" id="ARBA00004651"/>
    </source>
</evidence>
<dbReference type="InterPro" id="IPR050171">
    <property type="entry name" value="MFS_Transporters"/>
</dbReference>
<feature type="transmembrane region" description="Helical" evidence="7">
    <location>
        <begin position="289"/>
        <end position="308"/>
    </location>
</feature>
<keyword evidence="10" id="KW-1185">Reference proteome</keyword>
<feature type="transmembrane region" description="Helical" evidence="7">
    <location>
        <begin position="259"/>
        <end position="277"/>
    </location>
</feature>
<evidence type="ECO:0000256" key="5">
    <source>
        <dbReference type="ARBA" id="ARBA00022989"/>
    </source>
</evidence>
<dbReference type="STRING" id="35622.SAMN04489764_1162"/>
<dbReference type="OrthoDB" id="5379144at2"/>
<keyword evidence="6 7" id="KW-0472">Membrane</keyword>
<dbReference type="EMBL" id="FNKK01000002">
    <property type="protein sequence ID" value="SDQ56213.1"/>
    <property type="molecule type" value="Genomic_DNA"/>
</dbReference>
<proteinExistence type="predicted"/>
<evidence type="ECO:0000256" key="6">
    <source>
        <dbReference type="ARBA" id="ARBA00023136"/>
    </source>
</evidence>
<keyword evidence="2" id="KW-0813">Transport</keyword>
<dbReference type="PANTHER" id="PTHR23517">
    <property type="entry name" value="RESISTANCE PROTEIN MDTM, PUTATIVE-RELATED-RELATED"/>
    <property type="match status" value="1"/>
</dbReference>
<dbReference type="PANTHER" id="PTHR23517:SF2">
    <property type="entry name" value="MULTIDRUG RESISTANCE PROTEIN MDTH"/>
    <property type="match status" value="1"/>
</dbReference>
<feature type="transmembrane region" description="Helical" evidence="7">
    <location>
        <begin position="105"/>
        <end position="128"/>
    </location>
</feature>
<sequence>MAWLRAFWSGLPIEGRWLLAVVAVQTFGRGLTLPFTVIYLSEVRGFGLGLVGALMSLVAIAGFVVTAPTGWLVDRYGARSVLLGGQGAMVIGSVTLAYATTPWTAASALILIGLNFGAALPAFTTLIASIVDGDARQRFFGIHFALMNTGMGAGGVVGGLLVEVDAPATFTTVYLVDAAAALVAALVLLIPLRTVRGHAGGGTEPRPATVGYRAVLRRPAARRLAALTFTAVLVGYGQLQVGVPGYAREVTDVSTDAIGIAYAVNTTMIIVLQLPVLSRISGRRRTRMMIMMAGAWACAWLLLGVTGLGGDTVVATAGLLAFMAVFAFGETLLQPTVPAVVNALATDHLRGRYNAVNAAAFNGGAIAAPVVAGLLLGAHLTAVYIGLMIAGCLAVCVMALALERRIPAQANGVSGPNELAVSQPSEQGNG</sequence>
<dbReference type="GO" id="GO:0022857">
    <property type="term" value="F:transmembrane transporter activity"/>
    <property type="evidence" value="ECO:0007669"/>
    <property type="project" value="InterPro"/>
</dbReference>
<accession>A0A1H1BWC7</accession>
<keyword evidence="5 7" id="KW-1133">Transmembrane helix</keyword>
<dbReference type="InterPro" id="IPR011701">
    <property type="entry name" value="MFS"/>
</dbReference>
<evidence type="ECO:0000256" key="3">
    <source>
        <dbReference type="ARBA" id="ARBA00022475"/>
    </source>
</evidence>
<dbReference type="InterPro" id="IPR036259">
    <property type="entry name" value="MFS_trans_sf"/>
</dbReference>
<evidence type="ECO:0000259" key="8">
    <source>
        <dbReference type="PROSITE" id="PS50850"/>
    </source>
</evidence>
<feature type="transmembrane region" description="Helical" evidence="7">
    <location>
        <begin position="382"/>
        <end position="402"/>
    </location>
</feature>
<keyword evidence="3" id="KW-1003">Cell membrane</keyword>
<dbReference type="Proteomes" id="UP000217103">
    <property type="component" value="Unassembled WGS sequence"/>
</dbReference>
<name>A0A1H1BWC7_9ACTN</name>
<dbReference type="Pfam" id="PF07690">
    <property type="entry name" value="MFS_1"/>
    <property type="match status" value="1"/>
</dbReference>
<dbReference type="PROSITE" id="PS50850">
    <property type="entry name" value="MFS"/>
    <property type="match status" value="1"/>
</dbReference>
<feature type="transmembrane region" description="Helical" evidence="7">
    <location>
        <begin position="46"/>
        <end position="73"/>
    </location>
</feature>
<gene>
    <name evidence="9" type="ORF">SAMN04489764_1162</name>
</gene>
<evidence type="ECO:0000256" key="2">
    <source>
        <dbReference type="ARBA" id="ARBA00022448"/>
    </source>
</evidence>
<organism evidence="9 10">
    <name type="scientific">Thermostaphylospora chromogena</name>
    <dbReference type="NCBI Taxonomy" id="35622"/>
    <lineage>
        <taxon>Bacteria</taxon>
        <taxon>Bacillati</taxon>
        <taxon>Actinomycetota</taxon>
        <taxon>Actinomycetes</taxon>
        <taxon>Streptosporangiales</taxon>
        <taxon>Thermomonosporaceae</taxon>
        <taxon>Thermostaphylospora</taxon>
    </lineage>
</organism>
<evidence type="ECO:0000256" key="7">
    <source>
        <dbReference type="SAM" id="Phobius"/>
    </source>
</evidence>
<dbReference type="InterPro" id="IPR020846">
    <property type="entry name" value="MFS_dom"/>
</dbReference>
<feature type="transmembrane region" description="Helical" evidence="7">
    <location>
        <begin position="168"/>
        <end position="190"/>
    </location>
</feature>
<keyword evidence="4 7" id="KW-0812">Transmembrane</keyword>
<dbReference type="SUPFAM" id="SSF103473">
    <property type="entry name" value="MFS general substrate transporter"/>
    <property type="match status" value="1"/>
</dbReference>
<protein>
    <submittedName>
        <fullName evidence="9">Predicted arabinose efflux permease, MFS family</fullName>
    </submittedName>
</protein>
<dbReference type="RefSeq" id="WP_093258109.1">
    <property type="nucleotide sequence ID" value="NZ_FNKK01000002.1"/>
</dbReference>
<comment type="subcellular location">
    <subcellularLocation>
        <location evidence="1">Cell membrane</location>
        <topology evidence="1">Multi-pass membrane protein</topology>
    </subcellularLocation>
</comment>
<feature type="transmembrane region" description="Helical" evidence="7">
    <location>
        <begin position="314"/>
        <end position="333"/>
    </location>
</feature>
<feature type="transmembrane region" description="Helical" evidence="7">
    <location>
        <begin position="140"/>
        <end position="162"/>
    </location>
</feature>
<feature type="domain" description="Major facilitator superfamily (MFS) profile" evidence="8">
    <location>
        <begin position="1"/>
        <end position="405"/>
    </location>
</feature>
<feature type="transmembrane region" description="Helical" evidence="7">
    <location>
        <begin position="220"/>
        <end position="239"/>
    </location>
</feature>
<reference evidence="9 10" key="1">
    <citation type="submission" date="2016-10" db="EMBL/GenBank/DDBJ databases">
        <authorList>
            <person name="de Groot N.N."/>
        </authorList>
    </citation>
    <scope>NUCLEOTIDE SEQUENCE [LARGE SCALE GENOMIC DNA]</scope>
    <source>
        <strain evidence="9 10">DSM 43794</strain>
    </source>
</reference>
<dbReference type="GO" id="GO:0005886">
    <property type="term" value="C:plasma membrane"/>
    <property type="evidence" value="ECO:0007669"/>
    <property type="project" value="UniProtKB-SubCell"/>
</dbReference>
<evidence type="ECO:0000256" key="4">
    <source>
        <dbReference type="ARBA" id="ARBA00022692"/>
    </source>
</evidence>
<dbReference type="AlphaFoldDB" id="A0A1H1BWC7"/>
<dbReference type="Gene3D" id="1.20.1250.20">
    <property type="entry name" value="MFS general substrate transporter like domains"/>
    <property type="match status" value="1"/>
</dbReference>
<feature type="transmembrane region" description="Helical" evidence="7">
    <location>
        <begin position="17"/>
        <end position="40"/>
    </location>
</feature>